<dbReference type="AlphaFoldDB" id="A0ABD2QGX5"/>
<evidence type="ECO:0000313" key="3">
    <source>
        <dbReference type="Proteomes" id="UP001626550"/>
    </source>
</evidence>
<organism evidence="2 3">
    <name type="scientific">Cichlidogyrus casuarinus</name>
    <dbReference type="NCBI Taxonomy" id="1844966"/>
    <lineage>
        <taxon>Eukaryota</taxon>
        <taxon>Metazoa</taxon>
        <taxon>Spiralia</taxon>
        <taxon>Lophotrochozoa</taxon>
        <taxon>Platyhelminthes</taxon>
        <taxon>Monogenea</taxon>
        <taxon>Monopisthocotylea</taxon>
        <taxon>Dactylogyridea</taxon>
        <taxon>Ancyrocephalidae</taxon>
        <taxon>Cichlidogyrus</taxon>
    </lineage>
</organism>
<feature type="region of interest" description="Disordered" evidence="1">
    <location>
        <begin position="44"/>
        <end position="76"/>
    </location>
</feature>
<accession>A0ABD2QGX5</accession>
<protein>
    <submittedName>
        <fullName evidence="2">Uncharacterized protein</fullName>
    </submittedName>
</protein>
<comment type="caution">
    <text evidence="2">The sequence shown here is derived from an EMBL/GenBank/DDBJ whole genome shotgun (WGS) entry which is preliminary data.</text>
</comment>
<gene>
    <name evidence="2" type="ORF">Ciccas_002539</name>
</gene>
<evidence type="ECO:0000256" key="1">
    <source>
        <dbReference type="SAM" id="MobiDB-lite"/>
    </source>
</evidence>
<feature type="region of interest" description="Disordered" evidence="1">
    <location>
        <begin position="332"/>
        <end position="358"/>
    </location>
</feature>
<sequence>MARQLMTKFAAKTMKETEFSQDFNKIEDLNDFGQILSNLQRSSDDPFFEQESSCDSNSDSEPELQTDPREEDTSCPNLNRLLKRNAKSDLPKWVLRNRKRTSSAARVRFNENETKASKAEKRKKRLKKKRASIMSLQRFTRACKLHPKAIEKEEADKVVDRNKTRKSNSIQMELGFPRGQQSVDDPKFVSKYEGFSNGGIPCFVEERVVGRACKKLVQVYERISPQSMDEMITYWTYVDRMRRKLSDFNWVSRANYYLKMLAYSPLEQLVFRHLLKSFKIAKTRGEGGVYSHQPTDQPLPPLLLQQPKPVQRTEAKLLALQTKNILRMTLPASRHENTANKASSESRASVKREEPIRKQSLAHIRNDLNSIYSIRRRFSLANPPKTEFN</sequence>
<feature type="compositionally biased region" description="Basic and acidic residues" evidence="1">
    <location>
        <begin position="348"/>
        <end position="357"/>
    </location>
</feature>
<keyword evidence="3" id="KW-1185">Reference proteome</keyword>
<reference evidence="2 3" key="1">
    <citation type="submission" date="2024-11" db="EMBL/GenBank/DDBJ databases">
        <title>Adaptive evolution of stress response genes in parasites aligns with host niche diversity.</title>
        <authorList>
            <person name="Hahn C."/>
            <person name="Resl P."/>
        </authorList>
    </citation>
    <scope>NUCLEOTIDE SEQUENCE [LARGE SCALE GENOMIC DNA]</scope>
    <source>
        <strain evidence="2">EGGRZ-B1_66</strain>
        <tissue evidence="2">Body</tissue>
    </source>
</reference>
<dbReference type="Proteomes" id="UP001626550">
    <property type="component" value="Unassembled WGS sequence"/>
</dbReference>
<evidence type="ECO:0000313" key="2">
    <source>
        <dbReference type="EMBL" id="KAL3318795.1"/>
    </source>
</evidence>
<name>A0ABD2QGX5_9PLAT</name>
<dbReference type="EMBL" id="JBJKFK010000202">
    <property type="protein sequence ID" value="KAL3318795.1"/>
    <property type="molecule type" value="Genomic_DNA"/>
</dbReference>
<proteinExistence type="predicted"/>